<accession>A0A3B0SD18</accession>
<dbReference type="InterPro" id="IPR009531">
    <property type="entry name" value="DUF1150"/>
</dbReference>
<reference evidence="1" key="1">
    <citation type="submission" date="2018-06" db="EMBL/GenBank/DDBJ databases">
        <authorList>
            <person name="Zhirakovskaya E."/>
        </authorList>
    </citation>
    <scope>NUCLEOTIDE SEQUENCE</scope>
</reference>
<evidence type="ECO:0000313" key="1">
    <source>
        <dbReference type="EMBL" id="VAW02200.1"/>
    </source>
</evidence>
<sequence length="84" mass="8997">MTQTSKDQFSINDLARFGDGVLAYVKAISVADAKNIIGEAEEIPDNIKLFCLFSANGTPLAISDSQTSAVANAFEHDLEPISLH</sequence>
<dbReference type="Pfam" id="PF06620">
    <property type="entry name" value="DUF1150"/>
    <property type="match status" value="1"/>
</dbReference>
<evidence type="ECO:0008006" key="2">
    <source>
        <dbReference type="Google" id="ProtNLM"/>
    </source>
</evidence>
<gene>
    <name evidence="1" type="ORF">MNBD_ALPHA08-1166</name>
</gene>
<proteinExistence type="predicted"/>
<dbReference type="AlphaFoldDB" id="A0A3B0SD18"/>
<dbReference type="EMBL" id="UOEC01000195">
    <property type="protein sequence ID" value="VAW02200.1"/>
    <property type="molecule type" value="Genomic_DNA"/>
</dbReference>
<organism evidence="1">
    <name type="scientific">hydrothermal vent metagenome</name>
    <dbReference type="NCBI Taxonomy" id="652676"/>
    <lineage>
        <taxon>unclassified sequences</taxon>
        <taxon>metagenomes</taxon>
        <taxon>ecological metagenomes</taxon>
    </lineage>
</organism>
<name>A0A3B0SD18_9ZZZZ</name>
<protein>
    <recommendedName>
        <fullName evidence="2">DUF1150 domain-containing protein</fullName>
    </recommendedName>
</protein>